<evidence type="ECO:0000256" key="2">
    <source>
        <dbReference type="ARBA" id="ARBA00022448"/>
    </source>
</evidence>
<feature type="transmembrane region" description="Helical" evidence="6">
    <location>
        <begin position="35"/>
        <end position="56"/>
    </location>
</feature>
<accession>A0ABS4GC87</accession>
<evidence type="ECO:0000256" key="1">
    <source>
        <dbReference type="ARBA" id="ARBA00004141"/>
    </source>
</evidence>
<dbReference type="PANTHER" id="PTHR30354:SF7">
    <property type="entry name" value="BLL7963 PROTEIN"/>
    <property type="match status" value="1"/>
</dbReference>
<dbReference type="Proteomes" id="UP001519342">
    <property type="component" value="Unassembled WGS sequence"/>
</dbReference>
<dbReference type="EMBL" id="JAGGKS010000002">
    <property type="protein sequence ID" value="MBP1925137.1"/>
    <property type="molecule type" value="Genomic_DNA"/>
</dbReference>
<evidence type="ECO:0000256" key="3">
    <source>
        <dbReference type="ARBA" id="ARBA00022692"/>
    </source>
</evidence>
<keyword evidence="4 6" id="KW-1133">Transmembrane helix</keyword>
<comment type="caution">
    <text evidence="8">The sequence shown here is derived from an EMBL/GenBank/DDBJ whole genome shotgun (WGS) entry which is preliminary data.</text>
</comment>
<evidence type="ECO:0000259" key="7">
    <source>
        <dbReference type="Pfam" id="PF03600"/>
    </source>
</evidence>
<feature type="transmembrane region" description="Helical" evidence="6">
    <location>
        <begin position="239"/>
        <end position="257"/>
    </location>
</feature>
<protein>
    <submittedName>
        <fullName evidence="8">H+/gluconate symporter-like permease</fullName>
    </submittedName>
</protein>
<keyword evidence="5 6" id="KW-0472">Membrane</keyword>
<evidence type="ECO:0000256" key="4">
    <source>
        <dbReference type="ARBA" id="ARBA00022989"/>
    </source>
</evidence>
<feature type="transmembrane region" description="Helical" evidence="6">
    <location>
        <begin position="395"/>
        <end position="416"/>
    </location>
</feature>
<dbReference type="InterPro" id="IPR003474">
    <property type="entry name" value="Glcn_transporter"/>
</dbReference>
<sequence length="417" mass="44209">MGALASTLLASLVVILTNGIGIWQGYSEFYMNGYVGAYAGYFLLLCCSSLFASFMNESGSATSIAYQFIDWFGRKRVLLVCYAITVVLTYGGISLFVVIYTLAPIAYTLFKEANLPRHLIVAATTAGSATITMTSLPGTPALTNVIPTQFLGTTLTAAPIFGIIASIVFIVMTLFYFSYSEKKARSNNECWVNPEGFDVAKNEIQDRNMLPSSIKAFLPIIVLLFIIVLGSRFGLNSTMLATGAMLAGTAVVCVLNFDKFKGKNIKKILSSGLEGGIGAIGGFAGVVAFGAVVSNSQAFTSIVNWVLSLQMNPYTQGVVATGVVSAITGSSSGGLRIMFSAFTDSFLASGVNLDLLHRLVSIAAGALDTLPHSPGIFLTFAVLGLTHKQAYKHVLATSVVIPTIITLVSLVMLVAFF</sequence>
<proteinExistence type="predicted"/>
<dbReference type="Pfam" id="PF03600">
    <property type="entry name" value="CitMHS"/>
    <property type="match status" value="1"/>
</dbReference>
<gene>
    <name evidence="8" type="ORF">J2Z76_000994</name>
</gene>
<feature type="transmembrane region" description="Helical" evidence="6">
    <location>
        <begin position="77"/>
        <end position="103"/>
    </location>
</feature>
<evidence type="ECO:0000313" key="9">
    <source>
        <dbReference type="Proteomes" id="UP001519342"/>
    </source>
</evidence>
<feature type="transmembrane region" description="Helical" evidence="6">
    <location>
        <begin position="157"/>
        <end position="177"/>
    </location>
</feature>
<feature type="domain" description="Citrate transporter-like" evidence="7">
    <location>
        <begin position="6"/>
        <end position="247"/>
    </location>
</feature>
<feature type="transmembrane region" description="Helical" evidence="6">
    <location>
        <begin position="277"/>
        <end position="298"/>
    </location>
</feature>
<dbReference type="RefSeq" id="WP_245210325.1">
    <property type="nucleotide sequence ID" value="NZ_JAGGKS010000002.1"/>
</dbReference>
<comment type="subcellular location">
    <subcellularLocation>
        <location evidence="1">Membrane</location>
        <topology evidence="1">Multi-pass membrane protein</topology>
    </subcellularLocation>
</comment>
<name>A0ABS4GC87_9FIRM</name>
<dbReference type="PANTHER" id="PTHR30354">
    <property type="entry name" value="GNT FAMILY GLUCONATE TRANSPORTER"/>
    <property type="match status" value="1"/>
</dbReference>
<feature type="transmembrane region" description="Helical" evidence="6">
    <location>
        <begin position="216"/>
        <end position="233"/>
    </location>
</feature>
<evidence type="ECO:0000256" key="6">
    <source>
        <dbReference type="SAM" id="Phobius"/>
    </source>
</evidence>
<dbReference type="InterPro" id="IPR004680">
    <property type="entry name" value="Cit_transptr-like_dom"/>
</dbReference>
<evidence type="ECO:0000256" key="5">
    <source>
        <dbReference type="ARBA" id="ARBA00023136"/>
    </source>
</evidence>
<feature type="transmembrane region" description="Helical" evidence="6">
    <location>
        <begin position="318"/>
        <end position="339"/>
    </location>
</feature>
<organism evidence="8 9">
    <name type="scientific">Sedimentibacter acidaminivorans</name>
    <dbReference type="NCBI Taxonomy" id="913099"/>
    <lineage>
        <taxon>Bacteria</taxon>
        <taxon>Bacillati</taxon>
        <taxon>Bacillota</taxon>
        <taxon>Tissierellia</taxon>
        <taxon>Sedimentibacter</taxon>
    </lineage>
</organism>
<reference evidence="8 9" key="1">
    <citation type="submission" date="2021-03" db="EMBL/GenBank/DDBJ databases">
        <title>Genomic Encyclopedia of Type Strains, Phase IV (KMG-IV): sequencing the most valuable type-strain genomes for metagenomic binning, comparative biology and taxonomic classification.</title>
        <authorList>
            <person name="Goeker M."/>
        </authorList>
    </citation>
    <scope>NUCLEOTIDE SEQUENCE [LARGE SCALE GENOMIC DNA]</scope>
    <source>
        <strain evidence="8 9">DSM 24004</strain>
    </source>
</reference>
<evidence type="ECO:0000313" key="8">
    <source>
        <dbReference type="EMBL" id="MBP1925137.1"/>
    </source>
</evidence>
<keyword evidence="3 6" id="KW-0812">Transmembrane</keyword>
<keyword evidence="2" id="KW-0813">Transport</keyword>
<keyword evidence="9" id="KW-1185">Reference proteome</keyword>